<organism evidence="2 3">
    <name type="scientific">Hemibagrus guttatus</name>
    <dbReference type="NCBI Taxonomy" id="175788"/>
    <lineage>
        <taxon>Eukaryota</taxon>
        <taxon>Metazoa</taxon>
        <taxon>Chordata</taxon>
        <taxon>Craniata</taxon>
        <taxon>Vertebrata</taxon>
        <taxon>Euteleostomi</taxon>
        <taxon>Actinopterygii</taxon>
        <taxon>Neopterygii</taxon>
        <taxon>Teleostei</taxon>
        <taxon>Ostariophysi</taxon>
        <taxon>Siluriformes</taxon>
        <taxon>Bagridae</taxon>
        <taxon>Hemibagrus</taxon>
    </lineage>
</organism>
<dbReference type="EMBL" id="JAUCMX010000004">
    <property type="protein sequence ID" value="KAK3548278.1"/>
    <property type="molecule type" value="Genomic_DNA"/>
</dbReference>
<dbReference type="Proteomes" id="UP001274896">
    <property type="component" value="Unassembled WGS sequence"/>
</dbReference>
<reference evidence="2" key="1">
    <citation type="submission" date="2023-06" db="EMBL/GenBank/DDBJ databases">
        <title>Male Hemibagrus guttatus genome.</title>
        <authorList>
            <person name="Bian C."/>
        </authorList>
    </citation>
    <scope>NUCLEOTIDE SEQUENCE</scope>
    <source>
        <strain evidence="2">Male_cb2023</strain>
        <tissue evidence="2">Muscle</tissue>
    </source>
</reference>
<name>A0AAE0RBQ7_9TELE</name>
<accession>A0AAE0RBQ7</accession>
<evidence type="ECO:0000256" key="1">
    <source>
        <dbReference type="SAM" id="MobiDB-lite"/>
    </source>
</evidence>
<dbReference type="AlphaFoldDB" id="A0AAE0RBQ7"/>
<protein>
    <submittedName>
        <fullName evidence="2">Uncharacterized protein</fullName>
    </submittedName>
</protein>
<keyword evidence="3" id="KW-1185">Reference proteome</keyword>
<feature type="compositionally biased region" description="Polar residues" evidence="1">
    <location>
        <begin position="34"/>
        <end position="45"/>
    </location>
</feature>
<evidence type="ECO:0000313" key="3">
    <source>
        <dbReference type="Proteomes" id="UP001274896"/>
    </source>
</evidence>
<feature type="region of interest" description="Disordered" evidence="1">
    <location>
        <begin position="30"/>
        <end position="77"/>
    </location>
</feature>
<evidence type="ECO:0000313" key="2">
    <source>
        <dbReference type="EMBL" id="KAK3548278.1"/>
    </source>
</evidence>
<comment type="caution">
    <text evidence="2">The sequence shown here is derived from an EMBL/GenBank/DDBJ whole genome shotgun (WGS) entry which is preliminary data.</text>
</comment>
<sequence length="128" mass="13895">MGSMKAACVRSQSNADVEKCLITNLTDGTRENTAHLNSASPSNQGEPEWRKEVKGQSKGERRAFGEGHEEDEGNEKKTVDCAVGDCLELRGDIREAHDVVGDKADGVECQIIYQADGSAYILESQILP</sequence>
<proteinExistence type="predicted"/>
<feature type="compositionally biased region" description="Basic and acidic residues" evidence="1">
    <location>
        <begin position="47"/>
        <end position="67"/>
    </location>
</feature>
<gene>
    <name evidence="2" type="ORF">QTP70_007348</name>
</gene>